<protein>
    <recommendedName>
        <fullName evidence="1">Hemerythrin-like domain-containing protein</fullName>
    </recommendedName>
</protein>
<dbReference type="STRING" id="1304281.ACM44_06180"/>
<keyword evidence="3" id="KW-1185">Reference proteome</keyword>
<organism evidence="2 3">
    <name type="scientific">Chryseobacterium koreense CCUG 49689</name>
    <dbReference type="NCBI Taxonomy" id="1304281"/>
    <lineage>
        <taxon>Bacteria</taxon>
        <taxon>Pseudomonadati</taxon>
        <taxon>Bacteroidota</taxon>
        <taxon>Flavobacteriia</taxon>
        <taxon>Flavobacteriales</taxon>
        <taxon>Weeksellaceae</taxon>
        <taxon>Chryseobacterium group</taxon>
        <taxon>Chryseobacterium</taxon>
    </lineage>
</organism>
<dbReference type="Gene3D" id="1.20.120.520">
    <property type="entry name" value="nmb1532 protein domain like"/>
    <property type="match status" value="1"/>
</dbReference>
<name>A0A0J7J1A8_9FLAO</name>
<gene>
    <name evidence="2" type="ORF">ACM44_06180</name>
</gene>
<feature type="domain" description="Hemerythrin-like" evidence="1">
    <location>
        <begin position="11"/>
        <end position="120"/>
    </location>
</feature>
<dbReference type="Proteomes" id="UP000035900">
    <property type="component" value="Unassembled WGS sequence"/>
</dbReference>
<accession>A0A0J7J1A8</accession>
<dbReference type="AlphaFoldDB" id="A0A0J7J1A8"/>
<proteinExistence type="predicted"/>
<evidence type="ECO:0000313" key="2">
    <source>
        <dbReference type="EMBL" id="KMQ71844.1"/>
    </source>
</evidence>
<dbReference type="EMBL" id="LFNG01000006">
    <property type="protein sequence ID" value="KMQ71844.1"/>
    <property type="molecule type" value="Genomic_DNA"/>
</dbReference>
<evidence type="ECO:0000259" key="1">
    <source>
        <dbReference type="Pfam" id="PF01814"/>
    </source>
</evidence>
<reference evidence="2 3" key="1">
    <citation type="journal article" date="2004" name="Int. J. Syst. Evol. Microbiol.">
        <title>Kaistella koreensis gen. nov., sp. nov., a novel member of the Chryseobacterium-Bergeyella-Riemerella branch.</title>
        <authorList>
            <person name="Kim M.K."/>
            <person name="Im W.T."/>
            <person name="Shin Y.K."/>
            <person name="Lim J.H."/>
            <person name="Kim S.H."/>
            <person name="Lee B.C."/>
            <person name="Park M.Y."/>
            <person name="Lee K.Y."/>
            <person name="Lee S.T."/>
        </authorList>
    </citation>
    <scope>NUCLEOTIDE SEQUENCE [LARGE SCALE GENOMIC DNA]</scope>
    <source>
        <strain evidence="2 3">CCUG 49689</strain>
    </source>
</reference>
<dbReference type="PATRIC" id="fig|1304281.5.peg.1323"/>
<evidence type="ECO:0000313" key="3">
    <source>
        <dbReference type="Proteomes" id="UP000035900"/>
    </source>
</evidence>
<comment type="caution">
    <text evidence="2">The sequence shown here is derived from an EMBL/GenBank/DDBJ whole genome shotgun (WGS) entry which is preliminary data.</text>
</comment>
<sequence length="159" mass="19419">MKRNENIVPISREHHATLLFCWKLRKGVKAEVQPERMNRYINWFWKHHLEHHFQSEEQLLFLDVEDEMVNRGLNEHRLIIAKINEINVRTEEKSYPLYLELADLIDDHTRFEERQLFPYLENKLSVEELQKIGEILHGEEHNALEDYDDEFWAKEQIQK</sequence>
<dbReference type="InterPro" id="IPR012312">
    <property type="entry name" value="Hemerythrin-like"/>
</dbReference>
<dbReference type="Pfam" id="PF01814">
    <property type="entry name" value="Hemerythrin"/>
    <property type="match status" value="1"/>
</dbReference>